<evidence type="ECO:0000313" key="2">
    <source>
        <dbReference type="Proteomes" id="UP000076603"/>
    </source>
</evidence>
<organism evidence="1 2">
    <name type="scientific">Clostridium magnum DSM 2767</name>
    <dbReference type="NCBI Taxonomy" id="1121326"/>
    <lineage>
        <taxon>Bacteria</taxon>
        <taxon>Bacillati</taxon>
        <taxon>Bacillota</taxon>
        <taxon>Clostridia</taxon>
        <taxon>Eubacteriales</taxon>
        <taxon>Clostridiaceae</taxon>
        <taxon>Clostridium</taxon>
    </lineage>
</organism>
<dbReference type="PATRIC" id="fig|1121326.3.peg.4293"/>
<protein>
    <submittedName>
        <fullName evidence="1">Uncharacterized protein</fullName>
    </submittedName>
</protein>
<sequence>MEEYLIKPEELVDVLEEDGEISIYNGEKEFFIQTVDDKEGYSYVSSTNQEFGSSREAAEWAISELHKSNM</sequence>
<dbReference type="EMBL" id="LWAE01000005">
    <property type="protein sequence ID" value="KZL90462.1"/>
    <property type="molecule type" value="Genomic_DNA"/>
</dbReference>
<evidence type="ECO:0000313" key="1">
    <source>
        <dbReference type="EMBL" id="KZL90462.1"/>
    </source>
</evidence>
<accession>A0A161YJ73</accession>
<dbReference type="OrthoDB" id="1918131at2"/>
<comment type="caution">
    <text evidence="1">The sequence shown here is derived from an EMBL/GenBank/DDBJ whole genome shotgun (WGS) entry which is preliminary data.</text>
</comment>
<gene>
    <name evidence="1" type="ORF">CLMAG_42330</name>
</gene>
<name>A0A161YJ73_9CLOT</name>
<dbReference type="Proteomes" id="UP000076603">
    <property type="component" value="Unassembled WGS sequence"/>
</dbReference>
<dbReference type="STRING" id="1121326.CLMAG_42330"/>
<dbReference type="AlphaFoldDB" id="A0A161YJ73"/>
<dbReference type="RefSeq" id="WP_066626695.1">
    <property type="nucleotide sequence ID" value="NZ_FQXL01000008.1"/>
</dbReference>
<reference evidence="1 2" key="1">
    <citation type="submission" date="2016-04" db="EMBL/GenBank/DDBJ databases">
        <title>Genome sequence of Clostridium magnum DSM 2767.</title>
        <authorList>
            <person name="Poehlein A."/>
            <person name="Uhlig R."/>
            <person name="Fischer R."/>
            <person name="Bahl H."/>
            <person name="Daniel R."/>
        </authorList>
    </citation>
    <scope>NUCLEOTIDE SEQUENCE [LARGE SCALE GENOMIC DNA]</scope>
    <source>
        <strain evidence="1 2">DSM 2767</strain>
    </source>
</reference>
<proteinExistence type="predicted"/>
<keyword evidence="2" id="KW-1185">Reference proteome</keyword>